<evidence type="ECO:0000256" key="9">
    <source>
        <dbReference type="ARBA" id="ARBA00022500"/>
    </source>
</evidence>
<evidence type="ECO:0000256" key="20">
    <source>
        <dbReference type="SAM" id="MobiDB-lite"/>
    </source>
</evidence>
<keyword evidence="12" id="KW-1009">Hearing</keyword>
<evidence type="ECO:0000256" key="2">
    <source>
        <dbReference type="ARBA" id="ARBA00004245"/>
    </source>
</evidence>
<dbReference type="GO" id="GO:0007517">
    <property type="term" value="P:muscle organ development"/>
    <property type="evidence" value="ECO:0007669"/>
    <property type="project" value="UniProtKB-KW"/>
</dbReference>
<evidence type="ECO:0000256" key="8">
    <source>
        <dbReference type="ARBA" id="ARBA00022490"/>
    </source>
</evidence>
<evidence type="ECO:0000256" key="4">
    <source>
        <dbReference type="ARBA" id="ARBA00004486"/>
    </source>
</evidence>
<feature type="coiled-coil region" evidence="19">
    <location>
        <begin position="170"/>
        <end position="197"/>
    </location>
</feature>
<evidence type="ECO:0000313" key="23">
    <source>
        <dbReference type="Proteomes" id="UP000694395"/>
    </source>
</evidence>
<keyword evidence="14" id="KW-0130">Cell adhesion</keyword>
<dbReference type="InterPro" id="IPR031780">
    <property type="entry name" value="FAM65_N"/>
</dbReference>
<evidence type="ECO:0000256" key="11">
    <source>
        <dbReference type="ARBA" id="ARBA00022700"/>
    </source>
</evidence>
<comment type="subcellular location">
    <subcellularLocation>
        <location evidence="1">Apical cell membrane</location>
    </subcellularLocation>
    <subcellularLocation>
        <location evidence="4">Cell projection</location>
        <location evidence="4">Filopodium</location>
    </subcellularLocation>
    <subcellularLocation>
        <location evidence="3">Cell projection</location>
        <location evidence="3">Stereocilium membrane</location>
    </subcellularLocation>
    <subcellularLocation>
        <location evidence="2">Cytoplasm</location>
        <location evidence="2">Cytoskeleton</location>
    </subcellularLocation>
</comment>
<dbReference type="PANTHER" id="PTHR15829:SF2">
    <property type="entry name" value="RHO FAMILY-INTERACTING CELL POLARIZATION REGULATOR 2"/>
    <property type="match status" value="1"/>
</dbReference>
<dbReference type="Proteomes" id="UP000694395">
    <property type="component" value="Chromosome 18"/>
</dbReference>
<evidence type="ECO:0000256" key="13">
    <source>
        <dbReference type="ARBA" id="ARBA00022782"/>
    </source>
</evidence>
<evidence type="ECO:0000256" key="16">
    <source>
        <dbReference type="ARBA" id="ARBA00023136"/>
    </source>
</evidence>
<evidence type="ECO:0000256" key="7">
    <source>
        <dbReference type="ARBA" id="ARBA00022475"/>
    </source>
</evidence>
<dbReference type="GeneTree" id="ENSGT00940000153717"/>
<evidence type="ECO:0000313" key="22">
    <source>
        <dbReference type="Ensembl" id="ENSOMYP00000108930.1"/>
    </source>
</evidence>
<dbReference type="PANTHER" id="PTHR15829">
    <property type="entry name" value="PROTEIN KINASE PKN/PRK1, EFFECTOR"/>
    <property type="match status" value="1"/>
</dbReference>
<dbReference type="Pfam" id="PF15903">
    <property type="entry name" value="PL48"/>
    <property type="match status" value="1"/>
</dbReference>
<evidence type="ECO:0000256" key="5">
    <source>
        <dbReference type="ARBA" id="ARBA00005744"/>
    </source>
</evidence>
<organism evidence="22 23">
    <name type="scientific">Oncorhynchus mykiss</name>
    <name type="common">Rainbow trout</name>
    <name type="synonym">Salmo gairdneri</name>
    <dbReference type="NCBI Taxonomy" id="8022"/>
    <lineage>
        <taxon>Eukaryota</taxon>
        <taxon>Metazoa</taxon>
        <taxon>Chordata</taxon>
        <taxon>Craniata</taxon>
        <taxon>Vertebrata</taxon>
        <taxon>Euteleostomi</taxon>
        <taxon>Actinopterygii</taxon>
        <taxon>Neopterygii</taxon>
        <taxon>Teleostei</taxon>
        <taxon>Protacanthopterygii</taxon>
        <taxon>Salmoniformes</taxon>
        <taxon>Salmonidae</taxon>
        <taxon>Salmoninae</taxon>
        <taxon>Oncorhynchus</taxon>
    </lineage>
</organism>
<feature type="domain" description="FAM65 N-terminal" evidence="21">
    <location>
        <begin position="14"/>
        <end position="350"/>
    </location>
</feature>
<evidence type="ECO:0000256" key="18">
    <source>
        <dbReference type="ARBA" id="ARBA00023273"/>
    </source>
</evidence>
<reference evidence="22" key="1">
    <citation type="submission" date="2020-07" db="EMBL/GenBank/DDBJ databases">
        <title>A long reads based de novo assembly of the rainbow trout Arlee double haploid line genome.</title>
        <authorList>
            <person name="Gao G."/>
            <person name="Palti Y."/>
        </authorList>
    </citation>
    <scope>NUCLEOTIDE SEQUENCE [LARGE SCALE GENOMIC DNA]</scope>
</reference>
<keyword evidence="13" id="KW-0221">Differentiation</keyword>
<feature type="region of interest" description="Disordered" evidence="20">
    <location>
        <begin position="1"/>
        <end position="71"/>
    </location>
</feature>
<dbReference type="GO" id="GO:0030154">
    <property type="term" value="P:cell differentiation"/>
    <property type="evidence" value="ECO:0007669"/>
    <property type="project" value="UniProtKB-KW"/>
</dbReference>
<dbReference type="GO" id="GO:0007155">
    <property type="term" value="P:cell adhesion"/>
    <property type="evidence" value="ECO:0007669"/>
    <property type="project" value="UniProtKB-KW"/>
</dbReference>
<evidence type="ECO:0000256" key="19">
    <source>
        <dbReference type="SAM" id="Coils"/>
    </source>
</evidence>
<dbReference type="GO" id="GO:0016324">
    <property type="term" value="C:apical plasma membrane"/>
    <property type="evidence" value="ECO:0007669"/>
    <property type="project" value="UniProtKB-SubCell"/>
</dbReference>
<name>A0A8K9UQN7_ONCMY</name>
<dbReference type="GO" id="GO:0005856">
    <property type="term" value="C:cytoskeleton"/>
    <property type="evidence" value="ECO:0007669"/>
    <property type="project" value="UniProtKB-SubCell"/>
</dbReference>
<keyword evidence="15 19" id="KW-0175">Coiled coil</keyword>
<evidence type="ECO:0000256" key="12">
    <source>
        <dbReference type="ARBA" id="ARBA00022740"/>
    </source>
</evidence>
<keyword evidence="10" id="KW-0517">Myogenesis</keyword>
<keyword evidence="16" id="KW-0472">Membrane</keyword>
<dbReference type="InterPro" id="IPR026136">
    <property type="entry name" value="RIPOR3"/>
</dbReference>
<dbReference type="GO" id="GO:0060171">
    <property type="term" value="C:stereocilium membrane"/>
    <property type="evidence" value="ECO:0007669"/>
    <property type="project" value="UniProtKB-SubCell"/>
</dbReference>
<dbReference type="GO" id="GO:0006935">
    <property type="term" value="P:chemotaxis"/>
    <property type="evidence" value="ECO:0007669"/>
    <property type="project" value="UniProtKB-KW"/>
</dbReference>
<dbReference type="GO" id="GO:0009968">
    <property type="term" value="P:negative regulation of signal transduction"/>
    <property type="evidence" value="ECO:0007669"/>
    <property type="project" value="UniProtKB-KW"/>
</dbReference>
<evidence type="ECO:0000256" key="1">
    <source>
        <dbReference type="ARBA" id="ARBA00004221"/>
    </source>
</evidence>
<dbReference type="GO" id="GO:0007605">
    <property type="term" value="P:sensory perception of sound"/>
    <property type="evidence" value="ECO:0007669"/>
    <property type="project" value="UniProtKB-KW"/>
</dbReference>
<feature type="compositionally biased region" description="Polar residues" evidence="20">
    <location>
        <begin position="434"/>
        <end position="451"/>
    </location>
</feature>
<keyword evidence="23" id="KW-1185">Reference proteome</keyword>
<keyword evidence="8" id="KW-0963">Cytoplasm</keyword>
<keyword evidence="18" id="KW-0966">Cell projection</keyword>
<keyword evidence="7" id="KW-1003">Cell membrane</keyword>
<evidence type="ECO:0000256" key="14">
    <source>
        <dbReference type="ARBA" id="ARBA00022889"/>
    </source>
</evidence>
<reference evidence="22" key="2">
    <citation type="submission" date="2025-08" db="UniProtKB">
        <authorList>
            <consortium name="Ensembl"/>
        </authorList>
    </citation>
    <scope>IDENTIFICATION</scope>
</reference>
<protein>
    <recommendedName>
        <fullName evidence="6">Rho family-interacting cell polarization regulator 2</fullName>
    </recommendedName>
</protein>
<dbReference type="AlphaFoldDB" id="A0A8K9UQN7"/>
<evidence type="ECO:0000256" key="3">
    <source>
        <dbReference type="ARBA" id="ARBA00004289"/>
    </source>
</evidence>
<evidence type="ECO:0000256" key="17">
    <source>
        <dbReference type="ARBA" id="ARBA00023212"/>
    </source>
</evidence>
<evidence type="ECO:0000259" key="21">
    <source>
        <dbReference type="Pfam" id="PF15903"/>
    </source>
</evidence>
<feature type="compositionally biased region" description="Basic residues" evidence="20">
    <location>
        <begin position="46"/>
        <end position="57"/>
    </location>
</feature>
<feature type="region of interest" description="Disordered" evidence="20">
    <location>
        <begin position="427"/>
        <end position="452"/>
    </location>
</feature>
<comment type="similarity">
    <text evidence="5">Belongs to the RIPOR family.</text>
</comment>
<evidence type="ECO:0000256" key="10">
    <source>
        <dbReference type="ARBA" id="ARBA00022541"/>
    </source>
</evidence>
<dbReference type="Ensembl" id="ENSOMYT00000152935.1">
    <property type="protein sequence ID" value="ENSOMYP00000108930.1"/>
    <property type="gene ID" value="ENSOMYG00000012246.2"/>
</dbReference>
<evidence type="ECO:0000256" key="15">
    <source>
        <dbReference type="ARBA" id="ARBA00023054"/>
    </source>
</evidence>
<feature type="compositionally biased region" description="Polar residues" evidence="20">
    <location>
        <begin position="15"/>
        <end position="26"/>
    </location>
</feature>
<keyword evidence="17" id="KW-0206">Cytoskeleton</keyword>
<proteinExistence type="inferred from homology"/>
<evidence type="ECO:0000256" key="6">
    <source>
        <dbReference type="ARBA" id="ARBA00013627"/>
    </source>
</evidence>
<sequence length="1032" mass="114512">MAAGTHSPGGPNGIIRSQSFAGFSTLQERRSRCNSFMGNSAVQKKPTSKPKKPHLSGHKASSGSREPQPKRVEEVYGALKQGLDEYLEVYQTELDKLTSLMKDMKRNSRLVRQDQIKTIERYMRRLEFHMSKVDELYEVFCIQRMLREGASKMKQAFSASPSTKATRESILEVNRRYKEYTENMSTFEVELENLLGEFHIKMKGKTEARGTAVSIFMRYGRQRWKLKGKIEVNSRQSWDGEEMVFTPLITDLINIKVTELKGLATHILVGSVICETKDLFTAMPQVVAVDVNDLGTIKLNLEVTWFPFDVEDLTLSSGNVSKATALQRRVSVYSQGTPETPTFQDQSFFVSPSQSHRFSFFHALRNSLLEKLRRSRSFGDLASLRPRPKSRLEVYSTLPDDVFENGGCGNSECKRLSFTFSDTSVSSLSPSLAPGQSNPEITVTPPDTNHWPQIPPREDKGVEEMVRVHADVVEEEGEEEEESGDSGGSVSVSLVSEEVESDSELLKPVELDTEEPGSLTRQLVRRLTSSDILPEVVGLSWAGEGSRAFLESSLEEALHSLLLRLESLGQRCRELQDLEQEVMRLEDLLKCRLPGHRSRSSSLSLTVESALESFDFLNTSDFDDDDTGDDHALHHSVFFDMEVERIGPGGQHPEARGHLSEALTEDTGVGNSVAGSPLPLTTGNENLDMAIVIHLQYCDQLIQLLSSGGSPWQRRAQLQKLSAQTQLLEELGEISTECLGSITSAADGLAERPGLMALWSECSGSGGQFHTTLDRVLKHMHHSYTSPLQERHPHTTAETVIWLVVSEMVDRSELASPPPSALSQDVLTVFQFHSYVSEHSVGDMKEHLLQVAREGKAQDQHTFFISIHVTNLPSSSVGGPKEVSHTSLCPQLQTLRALASLLSHKDPQLSKAATAYITSAASHTPFRSKVSFEMVFLLAREGQGSTLLNREGQGSTLLNQPGLLDRCVMAVESIRAVVLLCDSADEELHHIAIETLLTMGEEGRLAYEQLDTVPRELVQLGTRRGTAVTTAF</sequence>
<reference evidence="22" key="3">
    <citation type="submission" date="2025-09" db="UniProtKB">
        <authorList>
            <consortium name="Ensembl"/>
        </authorList>
    </citation>
    <scope>IDENTIFICATION</scope>
</reference>
<keyword evidence="9" id="KW-0145">Chemotaxis</keyword>
<dbReference type="GO" id="GO:0030175">
    <property type="term" value="C:filopodium"/>
    <property type="evidence" value="ECO:0007669"/>
    <property type="project" value="UniProtKB-SubCell"/>
</dbReference>
<feature type="compositionally biased region" description="Polar residues" evidence="20">
    <location>
        <begin position="33"/>
        <end position="42"/>
    </location>
</feature>
<keyword evidence="11" id="KW-0734">Signal transduction inhibitor</keyword>
<accession>A0A8K9UQN7</accession>